<protein>
    <recommendedName>
        <fullName evidence="2">histidine kinase</fullName>
        <ecNumber evidence="2">2.7.13.3</ecNumber>
    </recommendedName>
</protein>
<evidence type="ECO:0000256" key="5">
    <source>
        <dbReference type="PROSITE-ProRule" id="PRU00169"/>
    </source>
</evidence>
<dbReference type="FunFam" id="3.30.565.10:FF:000010">
    <property type="entry name" value="Sensor histidine kinase RcsC"/>
    <property type="match status" value="1"/>
</dbReference>
<evidence type="ECO:0000256" key="6">
    <source>
        <dbReference type="PROSITE-ProRule" id="PRU00339"/>
    </source>
</evidence>
<dbReference type="PROSITE" id="PS50109">
    <property type="entry name" value="HIS_KIN"/>
    <property type="match status" value="1"/>
</dbReference>
<dbReference type="Pfam" id="PF13181">
    <property type="entry name" value="TPR_8"/>
    <property type="match status" value="1"/>
</dbReference>
<keyword evidence="7" id="KW-0812">Transmembrane</keyword>
<feature type="repeat" description="TPR" evidence="6">
    <location>
        <begin position="67"/>
        <end position="100"/>
    </location>
</feature>
<dbReference type="InterPro" id="IPR019734">
    <property type="entry name" value="TPR_rpt"/>
</dbReference>
<dbReference type="CDD" id="cd16922">
    <property type="entry name" value="HATPase_EvgS-ArcB-TorS-like"/>
    <property type="match status" value="1"/>
</dbReference>
<dbReference type="Pfam" id="PF02518">
    <property type="entry name" value="HATPase_c"/>
    <property type="match status" value="1"/>
</dbReference>
<accession>A0AA96J5Q1</accession>
<dbReference type="InterPro" id="IPR004358">
    <property type="entry name" value="Sig_transdc_His_kin-like_C"/>
</dbReference>
<dbReference type="EC" id="2.7.13.3" evidence="2"/>
<evidence type="ECO:0000259" key="8">
    <source>
        <dbReference type="PROSITE" id="PS50109"/>
    </source>
</evidence>
<dbReference type="EMBL" id="CP134878">
    <property type="protein sequence ID" value="WNM18569.1"/>
    <property type="molecule type" value="Genomic_DNA"/>
</dbReference>
<dbReference type="SMART" id="SM00028">
    <property type="entry name" value="TPR"/>
    <property type="match status" value="5"/>
</dbReference>
<evidence type="ECO:0000256" key="3">
    <source>
        <dbReference type="ARBA" id="ARBA00022553"/>
    </source>
</evidence>
<dbReference type="InterPro" id="IPR036890">
    <property type="entry name" value="HATPase_C_sf"/>
</dbReference>
<dbReference type="Gene3D" id="3.30.565.10">
    <property type="entry name" value="Histidine kinase-like ATPase, C-terminal domain"/>
    <property type="match status" value="1"/>
</dbReference>
<feature type="transmembrane region" description="Helical" evidence="7">
    <location>
        <begin position="303"/>
        <end position="323"/>
    </location>
</feature>
<dbReference type="SUPFAM" id="SSF48452">
    <property type="entry name" value="TPR-like"/>
    <property type="match status" value="2"/>
</dbReference>
<keyword evidence="11" id="KW-0067">ATP-binding</keyword>
<dbReference type="SUPFAM" id="SSF47384">
    <property type="entry name" value="Homodimeric domain of signal transducing histidine kinase"/>
    <property type="match status" value="1"/>
</dbReference>
<dbReference type="InterPro" id="IPR003594">
    <property type="entry name" value="HATPase_dom"/>
</dbReference>
<dbReference type="Pfam" id="PF00512">
    <property type="entry name" value="HisKA"/>
    <property type="match status" value="1"/>
</dbReference>
<evidence type="ECO:0000259" key="9">
    <source>
        <dbReference type="PROSITE" id="PS50110"/>
    </source>
</evidence>
<dbReference type="Gene3D" id="1.25.40.10">
    <property type="entry name" value="Tetratricopeptide repeat domain"/>
    <property type="match status" value="2"/>
</dbReference>
<name>A0AA96J5Q1_9FLAO</name>
<dbReference type="EMBL" id="CP134890">
    <property type="protein sequence ID" value="WNM22620.1"/>
    <property type="molecule type" value="Genomic_DNA"/>
</dbReference>
<dbReference type="SUPFAM" id="SSF55874">
    <property type="entry name" value="ATPase domain of HSP90 chaperone/DNA topoisomerase II/histidine kinase"/>
    <property type="match status" value="1"/>
</dbReference>
<dbReference type="InterPro" id="IPR011990">
    <property type="entry name" value="TPR-like_helical_dom_sf"/>
</dbReference>
<dbReference type="Pfam" id="PF13424">
    <property type="entry name" value="TPR_12"/>
    <property type="match status" value="1"/>
</dbReference>
<feature type="domain" description="Histidine kinase" evidence="8">
    <location>
        <begin position="363"/>
        <end position="584"/>
    </location>
</feature>
<dbReference type="PANTHER" id="PTHR45339:SF1">
    <property type="entry name" value="HYBRID SIGNAL TRANSDUCTION HISTIDINE KINASE J"/>
    <property type="match status" value="1"/>
</dbReference>
<evidence type="ECO:0000256" key="7">
    <source>
        <dbReference type="SAM" id="Phobius"/>
    </source>
</evidence>
<gene>
    <name evidence="11" type="ORF">RN605_04480</name>
    <name evidence="10" type="ORF">RN608_11180</name>
</gene>
<evidence type="ECO:0000313" key="11">
    <source>
        <dbReference type="EMBL" id="WNM22620.1"/>
    </source>
</evidence>
<dbReference type="Gene3D" id="1.10.287.130">
    <property type="match status" value="1"/>
</dbReference>
<dbReference type="Gene3D" id="3.40.50.2300">
    <property type="match status" value="1"/>
</dbReference>
<dbReference type="PRINTS" id="PR00344">
    <property type="entry name" value="BCTRLSENSOR"/>
</dbReference>
<keyword evidence="6" id="KW-0802">TPR repeat</keyword>
<dbReference type="GO" id="GO:0000155">
    <property type="term" value="F:phosphorelay sensor kinase activity"/>
    <property type="evidence" value="ECO:0007669"/>
    <property type="project" value="InterPro"/>
</dbReference>
<dbReference type="SMART" id="SM00448">
    <property type="entry name" value="REC"/>
    <property type="match status" value="1"/>
</dbReference>
<dbReference type="CDD" id="cd00082">
    <property type="entry name" value="HisKA"/>
    <property type="match status" value="1"/>
</dbReference>
<dbReference type="InterPro" id="IPR003661">
    <property type="entry name" value="HisK_dim/P_dom"/>
</dbReference>
<keyword evidence="12" id="KW-1185">Reference proteome</keyword>
<keyword evidence="7" id="KW-1133">Transmembrane helix</keyword>
<reference evidence="11 12" key="1">
    <citation type="submission" date="2023-09" db="EMBL/GenBank/DDBJ databases">
        <title>Flavobacterium sp. a novel bacteria isolate from Pepper rhizosphere.</title>
        <authorList>
            <person name="Peng Y."/>
            <person name="Lee J."/>
        </authorList>
    </citation>
    <scope>NUCLEOTIDE SEQUENCE [LARGE SCALE GENOMIC DNA]</scope>
    <source>
        <strain evidence="10">PMR2A8</strain>
        <strain evidence="11 12">PMTSA4</strain>
    </source>
</reference>
<accession>A0AA96J7P9</accession>
<comment type="catalytic activity">
    <reaction evidence="1">
        <text>ATP + protein L-histidine = ADP + protein N-phospho-L-histidine.</text>
        <dbReference type="EC" id="2.7.13.3"/>
    </reaction>
</comment>
<dbReference type="Pfam" id="PF00072">
    <property type="entry name" value="Response_reg"/>
    <property type="match status" value="1"/>
</dbReference>
<proteinExistence type="predicted"/>
<dbReference type="CDD" id="cd17546">
    <property type="entry name" value="REC_hyHK_CKI1_RcsC-like"/>
    <property type="match status" value="1"/>
</dbReference>
<evidence type="ECO:0000256" key="1">
    <source>
        <dbReference type="ARBA" id="ARBA00000085"/>
    </source>
</evidence>
<dbReference type="SUPFAM" id="SSF52172">
    <property type="entry name" value="CheY-like"/>
    <property type="match status" value="1"/>
</dbReference>
<dbReference type="Proteomes" id="UP001304515">
    <property type="component" value="Chromosome"/>
</dbReference>
<feature type="domain" description="Response regulatory" evidence="9">
    <location>
        <begin position="611"/>
        <end position="727"/>
    </location>
</feature>
<keyword evidence="7" id="KW-0472">Membrane</keyword>
<dbReference type="PANTHER" id="PTHR45339">
    <property type="entry name" value="HYBRID SIGNAL TRANSDUCTION HISTIDINE KINASE J"/>
    <property type="match status" value="1"/>
</dbReference>
<dbReference type="AlphaFoldDB" id="A0AA96J5Q1"/>
<keyword evidence="11" id="KW-0547">Nucleotide-binding</keyword>
<dbReference type="PROSITE" id="PS50005">
    <property type="entry name" value="TPR"/>
    <property type="match status" value="2"/>
</dbReference>
<dbReference type="GO" id="GO:0005524">
    <property type="term" value="F:ATP binding"/>
    <property type="evidence" value="ECO:0007669"/>
    <property type="project" value="UniProtKB-KW"/>
</dbReference>
<dbReference type="InterPro" id="IPR036097">
    <property type="entry name" value="HisK_dim/P_sf"/>
</dbReference>
<organism evidence="11 12">
    <name type="scientific">Flavobacterium capsici</name>
    <dbReference type="NCBI Taxonomy" id="3075618"/>
    <lineage>
        <taxon>Bacteria</taxon>
        <taxon>Pseudomonadati</taxon>
        <taxon>Bacteroidota</taxon>
        <taxon>Flavobacteriia</taxon>
        <taxon>Flavobacteriales</taxon>
        <taxon>Flavobacteriaceae</taxon>
        <taxon>Flavobacterium</taxon>
    </lineage>
</organism>
<dbReference type="InterPro" id="IPR005467">
    <property type="entry name" value="His_kinase_dom"/>
</dbReference>
<evidence type="ECO:0000313" key="12">
    <source>
        <dbReference type="Proteomes" id="UP001304515"/>
    </source>
</evidence>
<evidence type="ECO:0000256" key="4">
    <source>
        <dbReference type="ARBA" id="ARBA00023012"/>
    </source>
</evidence>
<dbReference type="SMART" id="SM00387">
    <property type="entry name" value="HATPase_c"/>
    <property type="match status" value="1"/>
</dbReference>
<evidence type="ECO:0000313" key="10">
    <source>
        <dbReference type="EMBL" id="WNM18569.1"/>
    </source>
</evidence>
<dbReference type="SMART" id="SM00388">
    <property type="entry name" value="HisKA"/>
    <property type="match status" value="1"/>
</dbReference>
<feature type="repeat" description="TPR" evidence="6">
    <location>
        <begin position="107"/>
        <end position="140"/>
    </location>
</feature>
<sequence length="734" mass="83439">MKKIILFFFLTSFAFSQSRVVEPIDSVAYYIKLADLYKNKDNFKLSLKNANSALKYASNYKDILGKSKALTTLGTTYFELKKIEEARDYFLKSINELNSLPLSSDLALNYYKLGLCYMSLEEYEIAENYFKEAENIYSSLKIENKELINLQKGILYKNKGKYTLASNIFSEIISKGDTNDDFNTKAEALYQIADIELKKNRNNLALNYLTRALSINSKGNNFEQRIKILFELSLVNDNLLNLSESHRYLKLHVNLRDSLIQLNKKRLASTDFNSIKESERVDLFEQLSKENEARQRTSRFTKLISILAIALISILSLLSLSLYKNNIIRTRSNEMLQDKNHELEIAKEKAEKASQARADFLSTVSHELRTPLNAINGITHLLLEENPKENQLHYLNSLKFSGNYLLTFINDILEINRIESKNIEVEKIDFNPKELLVNIQNSLKQLANTNNNKLILDFDENIPEMVVGDPTKMSQIFLNLINNALKFTKNGQVTVLAELFGTNNNVATIHFSVTDTGIGIAKEKQETIFDSFAQGSIEINRKYGGTGLGLAIVKKLIDLLGGNIKLESELGKGSNFYFDLEMEISSHSVEKEKEEELMLEEDIDALLEGKNVLIVEDNKINQMITKKMIEKKGMIADIIDNGEEAVEVIKNNNHHYDLILMDVHLPGINGTIATKQIRKFNQKLPIIALTAISLNENRGILLSFGMDEVITKPFEPNKFYSIISKVLSNSKSAA</sequence>
<keyword evidence="4" id="KW-0902">Two-component regulatory system</keyword>
<evidence type="ECO:0000256" key="2">
    <source>
        <dbReference type="ARBA" id="ARBA00012438"/>
    </source>
</evidence>
<dbReference type="InterPro" id="IPR011006">
    <property type="entry name" value="CheY-like_superfamily"/>
</dbReference>
<dbReference type="InterPro" id="IPR001789">
    <property type="entry name" value="Sig_transdc_resp-reg_receiver"/>
</dbReference>
<feature type="modified residue" description="4-aspartylphosphate" evidence="5">
    <location>
        <position position="662"/>
    </location>
</feature>
<dbReference type="RefSeq" id="WP_313322579.1">
    <property type="nucleotide sequence ID" value="NZ_CP134878.1"/>
</dbReference>
<dbReference type="KEGG" id="fcj:RN605_04480"/>
<keyword evidence="3 5" id="KW-0597">Phosphoprotein</keyword>
<dbReference type="PROSITE" id="PS50110">
    <property type="entry name" value="RESPONSE_REGULATORY"/>
    <property type="match status" value="1"/>
</dbReference>